<dbReference type="PANTHER" id="PTHR30566">
    <property type="entry name" value="YNAI-RELATED MECHANOSENSITIVE ION CHANNEL"/>
    <property type="match status" value="1"/>
</dbReference>
<evidence type="ECO:0000256" key="2">
    <source>
        <dbReference type="ARBA" id="ARBA00022692"/>
    </source>
</evidence>
<dbReference type="AlphaFoldDB" id="A0A917MW44"/>
<keyword evidence="4 5" id="KW-0472">Membrane</keyword>
<dbReference type="GO" id="GO:0008381">
    <property type="term" value="F:mechanosensitive monoatomic ion channel activity"/>
    <property type="evidence" value="ECO:0007669"/>
    <property type="project" value="UniProtKB-ARBA"/>
</dbReference>
<dbReference type="RefSeq" id="WP_188952148.1">
    <property type="nucleotide sequence ID" value="NZ_BMIB01000002.1"/>
</dbReference>
<evidence type="ECO:0000256" key="5">
    <source>
        <dbReference type="SAM" id="Phobius"/>
    </source>
</evidence>
<keyword evidence="3 5" id="KW-1133">Transmembrane helix</keyword>
<dbReference type="Gene3D" id="1.10.287.1260">
    <property type="match status" value="1"/>
</dbReference>
<comment type="caution">
    <text evidence="7">The sequence shown here is derived from an EMBL/GenBank/DDBJ whole genome shotgun (WGS) entry which is preliminary data.</text>
</comment>
<dbReference type="Proteomes" id="UP000627292">
    <property type="component" value="Unassembled WGS sequence"/>
</dbReference>
<organism evidence="7 8">
    <name type="scientific">Filimonas zeae</name>
    <dbReference type="NCBI Taxonomy" id="1737353"/>
    <lineage>
        <taxon>Bacteria</taxon>
        <taxon>Pseudomonadati</taxon>
        <taxon>Bacteroidota</taxon>
        <taxon>Chitinophagia</taxon>
        <taxon>Chitinophagales</taxon>
        <taxon>Chitinophagaceae</taxon>
        <taxon>Filimonas</taxon>
    </lineage>
</organism>
<comment type="subcellular location">
    <subcellularLocation>
        <location evidence="1">Membrane</location>
    </subcellularLocation>
</comment>
<dbReference type="InterPro" id="IPR006685">
    <property type="entry name" value="MscS_channel_2nd"/>
</dbReference>
<evidence type="ECO:0000313" key="7">
    <source>
        <dbReference type="EMBL" id="GGH67477.1"/>
    </source>
</evidence>
<dbReference type="GO" id="GO:0016020">
    <property type="term" value="C:membrane"/>
    <property type="evidence" value="ECO:0007669"/>
    <property type="project" value="UniProtKB-SubCell"/>
</dbReference>
<feature type="transmembrane region" description="Helical" evidence="5">
    <location>
        <begin position="139"/>
        <end position="160"/>
    </location>
</feature>
<feature type="domain" description="Mechanosensitive ion channel MscS" evidence="6">
    <location>
        <begin position="188"/>
        <end position="254"/>
    </location>
</feature>
<dbReference type="PANTHER" id="PTHR30566:SF25">
    <property type="entry name" value="INNER MEMBRANE PROTEIN"/>
    <property type="match status" value="1"/>
</dbReference>
<evidence type="ECO:0000256" key="4">
    <source>
        <dbReference type="ARBA" id="ARBA00023136"/>
    </source>
</evidence>
<gene>
    <name evidence="7" type="ORF">GCM10011379_22800</name>
</gene>
<reference evidence="7" key="1">
    <citation type="journal article" date="2014" name="Int. J. Syst. Evol. Microbiol.">
        <title>Complete genome sequence of Corynebacterium casei LMG S-19264T (=DSM 44701T), isolated from a smear-ripened cheese.</title>
        <authorList>
            <consortium name="US DOE Joint Genome Institute (JGI-PGF)"/>
            <person name="Walter F."/>
            <person name="Albersmeier A."/>
            <person name="Kalinowski J."/>
            <person name="Ruckert C."/>
        </authorList>
    </citation>
    <scope>NUCLEOTIDE SEQUENCE</scope>
    <source>
        <strain evidence="7">CGMCC 1.15290</strain>
    </source>
</reference>
<evidence type="ECO:0000259" key="6">
    <source>
        <dbReference type="Pfam" id="PF00924"/>
    </source>
</evidence>
<dbReference type="Pfam" id="PF00924">
    <property type="entry name" value="MS_channel_2nd"/>
    <property type="match status" value="1"/>
</dbReference>
<feature type="transmembrane region" description="Helical" evidence="5">
    <location>
        <begin position="166"/>
        <end position="185"/>
    </location>
</feature>
<name>A0A917MW44_9BACT</name>
<accession>A0A917MW44</accession>
<evidence type="ECO:0000256" key="3">
    <source>
        <dbReference type="ARBA" id="ARBA00022989"/>
    </source>
</evidence>
<dbReference type="EMBL" id="BMIB01000002">
    <property type="protein sequence ID" value="GGH67477.1"/>
    <property type="molecule type" value="Genomic_DNA"/>
</dbReference>
<evidence type="ECO:0000313" key="8">
    <source>
        <dbReference type="Proteomes" id="UP000627292"/>
    </source>
</evidence>
<dbReference type="Gene3D" id="2.30.30.60">
    <property type="match status" value="1"/>
</dbReference>
<keyword evidence="2 5" id="KW-0812">Transmembrane</keyword>
<dbReference type="InterPro" id="IPR023408">
    <property type="entry name" value="MscS_beta-dom_sf"/>
</dbReference>
<sequence length="364" mass="41259">MWDQFERALDHLPPVLWNLILLGLGVALGLVVKFLLTVLLKFYAKRNNYSLIGSFLRRLGKPVNYFLPLLAINALIPAMKLRARVELHLGRIAEILLTVAFAAVLIGAVKLMEDYVYHKYDLSKPDNLRERKIRTQLQFIRKFVISLIVILTICAVLLSFESLRKVGAGLLTGVGIGGIIIGFAAQKSLGNLLAGFQIAFTQPIRIDDVLVVEGEWGRVEEITLTYVVLNIWDKRRLILPINYFIEKPFQNWTRTGSDILGTAFFYLDHTAPIPAIRAELTRLLEASPIWNKQVNALQVTDVKERTIEIRALMSAQNSGMAFDLRCYVRENMLRFITENYPECLPKNRAIVEDGPLDKQPATEV</sequence>
<dbReference type="InterPro" id="IPR010920">
    <property type="entry name" value="LSM_dom_sf"/>
</dbReference>
<keyword evidence="8" id="KW-1185">Reference proteome</keyword>
<feature type="transmembrane region" description="Helical" evidence="5">
    <location>
        <begin position="89"/>
        <end position="109"/>
    </location>
</feature>
<protein>
    <submittedName>
        <fullName evidence="7">Membrane protein</fullName>
    </submittedName>
</protein>
<evidence type="ECO:0000256" key="1">
    <source>
        <dbReference type="ARBA" id="ARBA00004370"/>
    </source>
</evidence>
<reference evidence="7" key="2">
    <citation type="submission" date="2020-09" db="EMBL/GenBank/DDBJ databases">
        <authorList>
            <person name="Sun Q."/>
            <person name="Zhou Y."/>
        </authorList>
    </citation>
    <scope>NUCLEOTIDE SEQUENCE</scope>
    <source>
        <strain evidence="7">CGMCC 1.15290</strain>
    </source>
</reference>
<dbReference type="SUPFAM" id="SSF50182">
    <property type="entry name" value="Sm-like ribonucleoproteins"/>
    <property type="match status" value="1"/>
</dbReference>
<feature type="transmembrane region" description="Helical" evidence="5">
    <location>
        <begin position="20"/>
        <end position="44"/>
    </location>
</feature>
<proteinExistence type="predicted"/>